<evidence type="ECO:0000256" key="3">
    <source>
        <dbReference type="ARBA" id="ARBA00007681"/>
    </source>
</evidence>
<dbReference type="Pfam" id="PF00231">
    <property type="entry name" value="ATP-synt"/>
    <property type="match status" value="1"/>
</dbReference>
<dbReference type="EMBL" id="AATQ01000025">
    <property type="protein sequence ID" value="EAU45540.1"/>
    <property type="molecule type" value="Genomic_DNA"/>
</dbReference>
<dbReference type="SUPFAM" id="SSF52943">
    <property type="entry name" value="ATP synthase (F1-ATPase), gamma subunit"/>
    <property type="match status" value="1"/>
</dbReference>
<dbReference type="Gene3D" id="1.10.287.80">
    <property type="entry name" value="ATP synthase, gamma subunit, helix hairpin domain"/>
    <property type="match status" value="1"/>
</dbReference>
<dbReference type="OrthoDB" id="6169121at2"/>
<sequence>MSSRLSEVEKRIVTVHKLDAVISAMRGLAAARVQEANRHLESIRAYATTIGDAIGEALAYATGLGLDAPLHGGEGSRLVVLFAAEQGFAGTYSDKVFQAIEPLWDETCELVVIGDRGHVVAEERRLAIAWSAPMIAHPSQAPELATRMTDALFRRITLEPVTRVTLVHADPGAGGAMMIRIKELVPFDYARFRPSERRLPPLVTLPPERLLAQLVEEHIFAELIEAVMLSFAAENEARMRAMVAAKDNVSESLQAMIGEARRLRQEDITQEITELATSSLV</sequence>
<comment type="caution">
    <text evidence="10">The sequence shown here is derived from an EMBL/GenBank/DDBJ whole genome shotgun (WGS) entry which is preliminary data.</text>
</comment>
<keyword evidence="11" id="KW-1185">Reference proteome</keyword>
<dbReference type="Gene3D" id="3.40.1380.10">
    <property type="match status" value="1"/>
</dbReference>
<dbReference type="eggNOG" id="COG0224">
    <property type="taxonomic scope" value="Bacteria"/>
</dbReference>
<dbReference type="RefSeq" id="WP_007797571.1">
    <property type="nucleotide sequence ID" value="NZ_DS022276.1"/>
</dbReference>
<keyword evidence="7" id="KW-0472">Membrane</keyword>
<comment type="subcellular location">
    <subcellularLocation>
        <location evidence="2">Membrane</location>
        <topology evidence="2">Peripheral membrane protein</topology>
    </subcellularLocation>
</comment>
<dbReference type="HOGENOM" id="CLU_050669_1_1_5"/>
<keyword evidence="5" id="KW-0375">Hydrogen ion transport</keyword>
<evidence type="ECO:0000256" key="7">
    <source>
        <dbReference type="ARBA" id="ARBA00023136"/>
    </source>
</evidence>
<evidence type="ECO:0000256" key="4">
    <source>
        <dbReference type="ARBA" id="ARBA00022448"/>
    </source>
</evidence>
<name>Q0FMW2_SALBH</name>
<dbReference type="GO" id="GO:0046933">
    <property type="term" value="F:proton-transporting ATP synthase activity, rotational mechanism"/>
    <property type="evidence" value="ECO:0007669"/>
    <property type="project" value="InterPro"/>
</dbReference>
<keyword evidence="9" id="KW-0066">ATP synthesis</keyword>
<dbReference type="Proteomes" id="UP000006230">
    <property type="component" value="Unassembled WGS sequence"/>
</dbReference>
<proteinExistence type="inferred from homology"/>
<gene>
    <name evidence="10" type="ORF">R2601_18098</name>
</gene>
<evidence type="ECO:0000256" key="5">
    <source>
        <dbReference type="ARBA" id="ARBA00022781"/>
    </source>
</evidence>
<evidence type="ECO:0000313" key="10">
    <source>
        <dbReference type="EMBL" id="EAU45540.1"/>
    </source>
</evidence>
<dbReference type="STRING" id="314265.R2601_18098"/>
<keyword evidence="4" id="KW-0813">Transport</keyword>
<dbReference type="GO" id="GO:0045259">
    <property type="term" value="C:proton-transporting ATP synthase complex"/>
    <property type="evidence" value="ECO:0007669"/>
    <property type="project" value="UniProtKB-KW"/>
</dbReference>
<evidence type="ECO:0000313" key="11">
    <source>
        <dbReference type="Proteomes" id="UP000006230"/>
    </source>
</evidence>
<evidence type="ECO:0000256" key="1">
    <source>
        <dbReference type="ARBA" id="ARBA00003456"/>
    </source>
</evidence>
<dbReference type="InterPro" id="IPR000131">
    <property type="entry name" value="ATP_synth_F1_gsu"/>
</dbReference>
<evidence type="ECO:0000256" key="8">
    <source>
        <dbReference type="ARBA" id="ARBA00023196"/>
    </source>
</evidence>
<dbReference type="InterPro" id="IPR035968">
    <property type="entry name" value="ATP_synth_F1_ATPase_gsu"/>
</dbReference>
<dbReference type="PRINTS" id="PR00126">
    <property type="entry name" value="ATPASEGAMMA"/>
</dbReference>
<protein>
    <submittedName>
        <fullName evidence="10">ATP synthase F1, gamma subunit</fullName>
    </submittedName>
</protein>
<organism evidence="10 11">
    <name type="scientific">Salipiger bermudensis (strain DSM 26914 / JCM 13377 / KCTC 12554 / HTCC2601)</name>
    <name type="common">Pelagibaca bermudensis</name>
    <dbReference type="NCBI Taxonomy" id="314265"/>
    <lineage>
        <taxon>Bacteria</taxon>
        <taxon>Pseudomonadati</taxon>
        <taxon>Pseudomonadota</taxon>
        <taxon>Alphaproteobacteria</taxon>
        <taxon>Rhodobacterales</taxon>
        <taxon>Roseobacteraceae</taxon>
        <taxon>Salipiger</taxon>
    </lineage>
</organism>
<keyword evidence="8" id="KW-0139">CF(1)</keyword>
<comment type="function">
    <text evidence="1">Produces ATP from ADP in the presence of a proton gradient across the membrane. The gamma chain is believed to be important in regulating ATPase activity and the flow of protons through the CF(0) complex.</text>
</comment>
<reference evidence="10 11" key="1">
    <citation type="journal article" date="2010" name="J. Bacteriol.">
        <title>Genome sequences of Pelagibaca bermudensis HTCC2601T and Maritimibacter alkaliphilus HTCC2654T, the type strains of two marine Roseobacter genera.</title>
        <authorList>
            <person name="Thrash J.C."/>
            <person name="Cho J.C."/>
            <person name="Ferriera S."/>
            <person name="Johnson J."/>
            <person name="Vergin K.L."/>
            <person name="Giovannoni S.J."/>
        </authorList>
    </citation>
    <scope>NUCLEOTIDE SEQUENCE [LARGE SCALE GENOMIC DNA]</scope>
    <source>
        <strain evidence="11">DSM 26914 / JCM 13377 / KCTC 12554 / HTCC2601</strain>
    </source>
</reference>
<evidence type="ECO:0000256" key="6">
    <source>
        <dbReference type="ARBA" id="ARBA00023065"/>
    </source>
</evidence>
<dbReference type="AlphaFoldDB" id="Q0FMW2"/>
<evidence type="ECO:0000256" key="2">
    <source>
        <dbReference type="ARBA" id="ARBA00004170"/>
    </source>
</evidence>
<keyword evidence="6" id="KW-0406">Ion transport</keyword>
<comment type="similarity">
    <text evidence="3">Belongs to the ATPase gamma chain family.</text>
</comment>
<evidence type="ECO:0000256" key="9">
    <source>
        <dbReference type="ARBA" id="ARBA00023310"/>
    </source>
</evidence>
<accession>Q0FMW2</accession>